<dbReference type="SUPFAM" id="SSF55961">
    <property type="entry name" value="Bet v1-like"/>
    <property type="match status" value="1"/>
</dbReference>
<gene>
    <name evidence="2" type="ORF">IQ35_00359</name>
</gene>
<dbReference type="InterPro" id="IPR023393">
    <property type="entry name" value="START-like_dom_sf"/>
</dbReference>
<organism evidence="2 3">
    <name type="scientific">Sphingobium wenxiniae (strain DSM 21828 / CGMCC 1.7748 / JZ-1)</name>
    <dbReference type="NCBI Taxonomy" id="595605"/>
    <lineage>
        <taxon>Bacteria</taxon>
        <taxon>Pseudomonadati</taxon>
        <taxon>Pseudomonadota</taxon>
        <taxon>Alphaproteobacteria</taxon>
        <taxon>Sphingomonadales</taxon>
        <taxon>Sphingomonadaceae</taxon>
        <taxon>Sphingobium</taxon>
    </lineage>
</organism>
<comment type="caution">
    <text evidence="2">The sequence shown here is derived from an EMBL/GenBank/DDBJ whole genome shotgun (WGS) entry which is preliminary data.</text>
</comment>
<evidence type="ECO:0000313" key="2">
    <source>
        <dbReference type="EMBL" id="TWH97759.1"/>
    </source>
</evidence>
<dbReference type="AlphaFoldDB" id="A0A562KQQ3"/>
<dbReference type="Proteomes" id="UP000316624">
    <property type="component" value="Unassembled WGS sequence"/>
</dbReference>
<name>A0A562KQQ3_SPHWJ</name>
<protein>
    <recommendedName>
        <fullName evidence="4">Polyketide cyclase/dehydrase/lipid transport protein</fullName>
    </recommendedName>
</protein>
<keyword evidence="1" id="KW-0472">Membrane</keyword>
<evidence type="ECO:0000313" key="3">
    <source>
        <dbReference type="Proteomes" id="UP000316624"/>
    </source>
</evidence>
<dbReference type="Gene3D" id="3.30.530.20">
    <property type="match status" value="1"/>
</dbReference>
<reference evidence="2 3" key="1">
    <citation type="journal article" date="2015" name="Stand. Genomic Sci.">
        <title>Genomic Encyclopedia of Bacterial and Archaeal Type Strains, Phase III: the genomes of soil and plant-associated and newly described type strains.</title>
        <authorList>
            <person name="Whitman W.B."/>
            <person name="Woyke T."/>
            <person name="Klenk H.P."/>
            <person name="Zhou Y."/>
            <person name="Lilburn T.G."/>
            <person name="Beck B.J."/>
            <person name="De Vos P."/>
            <person name="Vandamme P."/>
            <person name="Eisen J.A."/>
            <person name="Garrity G."/>
            <person name="Hugenholtz P."/>
            <person name="Kyrpides N.C."/>
        </authorList>
    </citation>
    <scope>NUCLEOTIDE SEQUENCE [LARGE SCALE GENOMIC DNA]</scope>
    <source>
        <strain evidence="2 3">CGMCC 1.7748</strain>
    </source>
</reference>
<dbReference type="CDD" id="cd07812">
    <property type="entry name" value="SRPBCC"/>
    <property type="match status" value="1"/>
</dbReference>
<feature type="transmembrane region" description="Helical" evidence="1">
    <location>
        <begin position="44"/>
        <end position="66"/>
    </location>
</feature>
<feature type="transmembrane region" description="Helical" evidence="1">
    <location>
        <begin position="78"/>
        <end position="97"/>
    </location>
</feature>
<evidence type="ECO:0000256" key="1">
    <source>
        <dbReference type="SAM" id="Phobius"/>
    </source>
</evidence>
<dbReference type="RefSeq" id="WP_199739897.1">
    <property type="nucleotide sequence ID" value="NZ_JACIIY010000001.1"/>
</dbReference>
<accession>A0A562KQQ3</accession>
<feature type="transmembrane region" description="Helical" evidence="1">
    <location>
        <begin position="103"/>
        <end position="125"/>
    </location>
</feature>
<sequence length="333" mass="36857">MTSPDAPSATKRPSISERLIFALPAALIYGTLLYFVVWNPRTPALPFIAGLLFFPMAITSVATILADPRGEGSTWRHIKIGWICITLFIVLAIILLREAGICAVMAAPFFYAGSALGSWISSLALRKLRSRSRSVVSCVAILPLVGLPLEPGIPAPAIERQVQTIIDINAPPETVWRSTVEIPEVRPSELKWTFSHNIVGIPRPVDARLAGHGVGSVRHLRWTRGVTFEEVVTGWRQDRYLAWDFRFGPKSIPEAVEGHISVDSDYLKLAGGDYRLDPLPGGRTRLTLTTRYVIATPINAYCTWWGQIFLNDFHGTVLNVIRHRAEAEASRLS</sequence>
<keyword evidence="3" id="KW-1185">Reference proteome</keyword>
<keyword evidence="1" id="KW-1133">Transmembrane helix</keyword>
<feature type="transmembrane region" description="Helical" evidence="1">
    <location>
        <begin position="19"/>
        <end position="38"/>
    </location>
</feature>
<evidence type="ECO:0008006" key="4">
    <source>
        <dbReference type="Google" id="ProtNLM"/>
    </source>
</evidence>
<dbReference type="EMBL" id="VLKK01000001">
    <property type="protein sequence ID" value="TWH97759.1"/>
    <property type="molecule type" value="Genomic_DNA"/>
</dbReference>
<proteinExistence type="predicted"/>
<keyword evidence="1" id="KW-0812">Transmembrane</keyword>